<name>A0ACB7WJ68_DIOAL</name>
<gene>
    <name evidence="1" type="ORF">IHE45_03G007700</name>
</gene>
<sequence>MEVMATRPSISIETHNSVGSALPYVSLPLFIQTNTNTQQEDQQQESMHPSIANHEEEEEEEKEDVSSESSSIGQPDQSSSEDEEQGEDEVQSKFKKPLIMSLNSIQEALPIKRGLSNYFNGKSKSFACLSDVMNGKALDLVKNENPFNKRRRILMATSRRASYNSLIQVDHNNNSSSCFSLPPLMLSSNFTLEEEKEDDDHNDKLPLEGSSTSSSSSSLAPLSILDTKAFNKSFKSPRSFSLSDLQHV</sequence>
<keyword evidence="2" id="KW-1185">Reference proteome</keyword>
<accession>A0ACB7WJ68</accession>
<dbReference type="Proteomes" id="UP000827976">
    <property type="component" value="Chromosome 3"/>
</dbReference>
<dbReference type="EMBL" id="CM037013">
    <property type="protein sequence ID" value="KAH7688066.1"/>
    <property type="molecule type" value="Genomic_DNA"/>
</dbReference>
<reference evidence="2" key="1">
    <citation type="journal article" date="2022" name="Nat. Commun.">
        <title>Chromosome evolution and the genetic basis of agronomically important traits in greater yam.</title>
        <authorList>
            <person name="Bredeson J.V."/>
            <person name="Lyons J.B."/>
            <person name="Oniyinde I.O."/>
            <person name="Okereke N.R."/>
            <person name="Kolade O."/>
            <person name="Nnabue I."/>
            <person name="Nwadili C.O."/>
            <person name="Hribova E."/>
            <person name="Parker M."/>
            <person name="Nwogha J."/>
            <person name="Shu S."/>
            <person name="Carlson J."/>
            <person name="Kariba R."/>
            <person name="Muthemba S."/>
            <person name="Knop K."/>
            <person name="Barton G.J."/>
            <person name="Sherwood A.V."/>
            <person name="Lopez-Montes A."/>
            <person name="Asiedu R."/>
            <person name="Jamnadass R."/>
            <person name="Muchugi A."/>
            <person name="Goodstein D."/>
            <person name="Egesi C.N."/>
            <person name="Featherston J."/>
            <person name="Asfaw A."/>
            <person name="Simpson G.G."/>
            <person name="Dolezel J."/>
            <person name="Hendre P.S."/>
            <person name="Van Deynze A."/>
            <person name="Kumar P.L."/>
            <person name="Obidiegwu J.E."/>
            <person name="Bhattacharjee R."/>
            <person name="Rokhsar D.S."/>
        </authorList>
    </citation>
    <scope>NUCLEOTIDE SEQUENCE [LARGE SCALE GENOMIC DNA]</scope>
    <source>
        <strain evidence="2">cv. TDa95/00328</strain>
    </source>
</reference>
<proteinExistence type="predicted"/>
<protein>
    <submittedName>
        <fullName evidence="1">Uncharacterized protein</fullName>
    </submittedName>
</protein>
<evidence type="ECO:0000313" key="1">
    <source>
        <dbReference type="EMBL" id="KAH7688066.1"/>
    </source>
</evidence>
<organism evidence="1 2">
    <name type="scientific">Dioscorea alata</name>
    <name type="common">Purple yam</name>
    <dbReference type="NCBI Taxonomy" id="55571"/>
    <lineage>
        <taxon>Eukaryota</taxon>
        <taxon>Viridiplantae</taxon>
        <taxon>Streptophyta</taxon>
        <taxon>Embryophyta</taxon>
        <taxon>Tracheophyta</taxon>
        <taxon>Spermatophyta</taxon>
        <taxon>Magnoliopsida</taxon>
        <taxon>Liliopsida</taxon>
        <taxon>Dioscoreales</taxon>
        <taxon>Dioscoreaceae</taxon>
        <taxon>Dioscorea</taxon>
    </lineage>
</organism>
<evidence type="ECO:0000313" key="2">
    <source>
        <dbReference type="Proteomes" id="UP000827976"/>
    </source>
</evidence>
<comment type="caution">
    <text evidence="1">The sequence shown here is derived from an EMBL/GenBank/DDBJ whole genome shotgun (WGS) entry which is preliminary data.</text>
</comment>